<keyword evidence="7" id="KW-0472">Membrane</keyword>
<dbReference type="PANTHER" id="PTHR10574">
    <property type="entry name" value="NETRIN/LAMININ-RELATED"/>
    <property type="match status" value="1"/>
</dbReference>
<dbReference type="InterPro" id="IPR002049">
    <property type="entry name" value="LE_dom"/>
</dbReference>
<evidence type="ECO:0000256" key="5">
    <source>
        <dbReference type="ARBA" id="ARBA00023292"/>
    </source>
</evidence>
<keyword evidence="10" id="KW-1185">Reference proteome</keyword>
<evidence type="ECO:0000313" key="9">
    <source>
        <dbReference type="EMBL" id="MEQ2237056.1"/>
    </source>
</evidence>
<evidence type="ECO:0000256" key="3">
    <source>
        <dbReference type="ARBA" id="ARBA00023157"/>
    </source>
</evidence>
<evidence type="ECO:0000313" key="10">
    <source>
        <dbReference type="Proteomes" id="UP001482620"/>
    </source>
</evidence>
<dbReference type="PROSITE" id="PS50027">
    <property type="entry name" value="EGF_LAM_2"/>
    <property type="match status" value="1"/>
</dbReference>
<gene>
    <name evidence="9" type="ORF">ILYODFUR_019136</name>
</gene>
<dbReference type="Pfam" id="PF00053">
    <property type="entry name" value="EGF_laminin"/>
    <property type="match status" value="1"/>
</dbReference>
<name>A0ABV0TX29_9TELE</name>
<evidence type="ECO:0000256" key="7">
    <source>
        <dbReference type="SAM" id="Phobius"/>
    </source>
</evidence>
<comment type="caution">
    <text evidence="6">Lacks conserved residue(s) required for the propagation of feature annotation.</text>
</comment>
<keyword evidence="1" id="KW-0732">Signal</keyword>
<dbReference type="SMART" id="SM00180">
    <property type="entry name" value="EGF_Lam"/>
    <property type="match status" value="2"/>
</dbReference>
<feature type="disulfide bond" evidence="6">
    <location>
        <begin position="40"/>
        <end position="49"/>
    </location>
</feature>
<evidence type="ECO:0000256" key="6">
    <source>
        <dbReference type="PROSITE-ProRule" id="PRU00460"/>
    </source>
</evidence>
<evidence type="ECO:0000259" key="8">
    <source>
        <dbReference type="PROSITE" id="PS50027"/>
    </source>
</evidence>
<dbReference type="EMBL" id="JAHRIQ010048241">
    <property type="protein sequence ID" value="MEQ2237056.1"/>
    <property type="molecule type" value="Genomic_DNA"/>
</dbReference>
<accession>A0ABV0TX29</accession>
<protein>
    <recommendedName>
        <fullName evidence="8">Laminin EGF-like domain-containing protein</fullName>
    </recommendedName>
</protein>
<dbReference type="PANTHER" id="PTHR10574:SF444">
    <property type="entry name" value="BASEMENT MEMBRANE-SPECIFIC HEPARAN SULFATE PROTEOGLYCAN CORE PROTEIN"/>
    <property type="match status" value="1"/>
</dbReference>
<sequence length="147" mass="16039">ECDVGYTRTNSGFYLGTCERCHCNGHASSCDPETGRCLQCLHNTDGERCERCLPGFYGDPVRGGLDACKPCPCHGITSDTQFSSTCYLGSDGAPVCDSCLPGFTGRRCERYIVLSFLFTSSSLFVFLSVFLILFGGCWLFCGKMNLV</sequence>
<evidence type="ECO:0000256" key="2">
    <source>
        <dbReference type="ARBA" id="ARBA00022737"/>
    </source>
</evidence>
<dbReference type="PROSITE" id="PS01248">
    <property type="entry name" value="EGF_LAM_1"/>
    <property type="match status" value="1"/>
</dbReference>
<comment type="caution">
    <text evidence="9">The sequence shown here is derived from an EMBL/GenBank/DDBJ whole genome shotgun (WGS) entry which is preliminary data.</text>
</comment>
<dbReference type="Pfam" id="PF24973">
    <property type="entry name" value="EGF_LMN_ATRN"/>
    <property type="match status" value="1"/>
</dbReference>
<dbReference type="InterPro" id="IPR050440">
    <property type="entry name" value="Laminin/Netrin_ECM"/>
</dbReference>
<reference evidence="9 10" key="1">
    <citation type="submission" date="2021-06" db="EMBL/GenBank/DDBJ databases">
        <authorList>
            <person name="Palmer J.M."/>
        </authorList>
    </citation>
    <scope>NUCLEOTIDE SEQUENCE [LARGE SCALE GENOMIC DNA]</scope>
    <source>
        <strain evidence="10">if_2019</strain>
        <tissue evidence="9">Muscle</tissue>
    </source>
</reference>
<keyword evidence="7" id="KW-1133">Transmembrane helix</keyword>
<evidence type="ECO:0000256" key="4">
    <source>
        <dbReference type="ARBA" id="ARBA00023180"/>
    </source>
</evidence>
<organism evidence="9 10">
    <name type="scientific">Ilyodon furcidens</name>
    <name type="common">goldbreast splitfin</name>
    <dbReference type="NCBI Taxonomy" id="33524"/>
    <lineage>
        <taxon>Eukaryota</taxon>
        <taxon>Metazoa</taxon>
        <taxon>Chordata</taxon>
        <taxon>Craniata</taxon>
        <taxon>Vertebrata</taxon>
        <taxon>Euteleostomi</taxon>
        <taxon>Actinopterygii</taxon>
        <taxon>Neopterygii</taxon>
        <taxon>Teleostei</taxon>
        <taxon>Neoteleostei</taxon>
        <taxon>Acanthomorphata</taxon>
        <taxon>Ovalentaria</taxon>
        <taxon>Atherinomorphae</taxon>
        <taxon>Cyprinodontiformes</taxon>
        <taxon>Goodeidae</taxon>
        <taxon>Ilyodon</taxon>
    </lineage>
</organism>
<feature type="transmembrane region" description="Helical" evidence="7">
    <location>
        <begin position="111"/>
        <end position="141"/>
    </location>
</feature>
<keyword evidence="7" id="KW-0812">Transmembrane</keyword>
<dbReference type="Proteomes" id="UP001482620">
    <property type="component" value="Unassembled WGS sequence"/>
</dbReference>
<keyword evidence="2" id="KW-0677">Repeat</keyword>
<dbReference type="Gene3D" id="2.10.25.10">
    <property type="entry name" value="Laminin"/>
    <property type="match status" value="2"/>
</dbReference>
<keyword evidence="3 6" id="KW-1015">Disulfide bond</keyword>
<evidence type="ECO:0000256" key="1">
    <source>
        <dbReference type="ARBA" id="ARBA00022729"/>
    </source>
</evidence>
<proteinExistence type="predicted"/>
<keyword evidence="5 6" id="KW-0424">Laminin EGF-like domain</keyword>
<dbReference type="SUPFAM" id="SSF57196">
    <property type="entry name" value="EGF/Laminin"/>
    <property type="match status" value="1"/>
</dbReference>
<feature type="non-terminal residue" evidence="9">
    <location>
        <position position="1"/>
    </location>
</feature>
<dbReference type="InterPro" id="IPR056863">
    <property type="entry name" value="LMN_ATRN_NET-like_EGF"/>
</dbReference>
<feature type="domain" description="Laminin EGF-like" evidence="8">
    <location>
        <begin position="21"/>
        <end position="70"/>
    </location>
</feature>
<dbReference type="CDD" id="cd00055">
    <property type="entry name" value="EGF_Lam"/>
    <property type="match status" value="1"/>
</dbReference>
<keyword evidence="4" id="KW-0325">Glycoprotein</keyword>